<accession>A0AAV5K129</accession>
<reference evidence="1 2" key="1">
    <citation type="journal article" date="2021" name="Commun. Biol.">
        <title>The genome of Shorea leprosula (Dipterocarpaceae) highlights the ecological relevance of drought in aseasonal tropical rainforests.</title>
        <authorList>
            <person name="Ng K.K.S."/>
            <person name="Kobayashi M.J."/>
            <person name="Fawcett J.A."/>
            <person name="Hatakeyama M."/>
            <person name="Paape T."/>
            <person name="Ng C.H."/>
            <person name="Ang C.C."/>
            <person name="Tnah L.H."/>
            <person name="Lee C.T."/>
            <person name="Nishiyama T."/>
            <person name="Sese J."/>
            <person name="O'Brien M.J."/>
            <person name="Copetti D."/>
            <person name="Mohd Noor M.I."/>
            <person name="Ong R.C."/>
            <person name="Putra M."/>
            <person name="Sireger I.Z."/>
            <person name="Indrioko S."/>
            <person name="Kosugi Y."/>
            <person name="Izuno A."/>
            <person name="Isagi Y."/>
            <person name="Lee S.L."/>
            <person name="Shimizu K.K."/>
        </authorList>
    </citation>
    <scope>NUCLEOTIDE SEQUENCE [LARGE SCALE GENOMIC DNA]</scope>
    <source>
        <strain evidence="1">214</strain>
    </source>
</reference>
<organism evidence="1 2">
    <name type="scientific">Rubroshorea leprosula</name>
    <dbReference type="NCBI Taxonomy" id="152421"/>
    <lineage>
        <taxon>Eukaryota</taxon>
        <taxon>Viridiplantae</taxon>
        <taxon>Streptophyta</taxon>
        <taxon>Embryophyta</taxon>
        <taxon>Tracheophyta</taxon>
        <taxon>Spermatophyta</taxon>
        <taxon>Magnoliopsida</taxon>
        <taxon>eudicotyledons</taxon>
        <taxon>Gunneridae</taxon>
        <taxon>Pentapetalae</taxon>
        <taxon>rosids</taxon>
        <taxon>malvids</taxon>
        <taxon>Malvales</taxon>
        <taxon>Dipterocarpaceae</taxon>
        <taxon>Rubroshorea</taxon>
    </lineage>
</organism>
<dbReference type="Proteomes" id="UP001054252">
    <property type="component" value="Unassembled WGS sequence"/>
</dbReference>
<sequence length="110" mass="12196">MPAFGSLFHARVFCSSSSSLQPARKPNQADSLPFERPVRLLEIFPPFLLKNQVSSLELSLSTQKFQICSASSSLYRPRAAACANSGQFLIPNFSPNCRRLSLSLQLRFAC</sequence>
<evidence type="ECO:0000313" key="2">
    <source>
        <dbReference type="Proteomes" id="UP001054252"/>
    </source>
</evidence>
<dbReference type="AlphaFoldDB" id="A0AAV5K129"/>
<protein>
    <submittedName>
        <fullName evidence="1">Uncharacterized protein</fullName>
    </submittedName>
</protein>
<evidence type="ECO:0000313" key="1">
    <source>
        <dbReference type="EMBL" id="GKV20629.1"/>
    </source>
</evidence>
<proteinExistence type="predicted"/>
<keyword evidence="2" id="KW-1185">Reference proteome</keyword>
<name>A0AAV5K129_9ROSI</name>
<dbReference type="EMBL" id="BPVZ01000055">
    <property type="protein sequence ID" value="GKV20629.1"/>
    <property type="molecule type" value="Genomic_DNA"/>
</dbReference>
<comment type="caution">
    <text evidence="1">The sequence shown here is derived from an EMBL/GenBank/DDBJ whole genome shotgun (WGS) entry which is preliminary data.</text>
</comment>
<gene>
    <name evidence="1" type="ORF">SLEP1_g30727</name>
</gene>